<feature type="compositionally biased region" description="Low complexity" evidence="1">
    <location>
        <begin position="12"/>
        <end position="25"/>
    </location>
</feature>
<evidence type="ECO:0000259" key="2">
    <source>
        <dbReference type="Pfam" id="PF18142"/>
    </source>
</evidence>
<dbReference type="InParanoid" id="A0A0D0AXJ2"/>
<protein>
    <recommendedName>
        <fullName evidence="2">SMODS and SLOG-associating 2TM effector domain-containing protein</fullName>
    </recommendedName>
</protein>
<dbReference type="AlphaFoldDB" id="A0A0D0AXJ2"/>
<dbReference type="HOGENOM" id="CLU_064546_1_0_1"/>
<dbReference type="EMBL" id="KN835358">
    <property type="protein sequence ID" value="KIK39102.1"/>
    <property type="molecule type" value="Genomic_DNA"/>
</dbReference>
<organism evidence="3 4">
    <name type="scientific">Suillus luteus UH-Slu-Lm8-n1</name>
    <dbReference type="NCBI Taxonomy" id="930992"/>
    <lineage>
        <taxon>Eukaryota</taxon>
        <taxon>Fungi</taxon>
        <taxon>Dikarya</taxon>
        <taxon>Basidiomycota</taxon>
        <taxon>Agaricomycotina</taxon>
        <taxon>Agaricomycetes</taxon>
        <taxon>Agaricomycetidae</taxon>
        <taxon>Boletales</taxon>
        <taxon>Suillineae</taxon>
        <taxon>Suillaceae</taxon>
        <taxon>Suillus</taxon>
    </lineage>
</organism>
<feature type="compositionally biased region" description="Basic and acidic residues" evidence="1">
    <location>
        <begin position="86"/>
        <end position="97"/>
    </location>
</feature>
<dbReference type="OrthoDB" id="3245801at2759"/>
<keyword evidence="4" id="KW-1185">Reference proteome</keyword>
<accession>A0A0D0AXJ2</accession>
<reference evidence="3 4" key="1">
    <citation type="submission" date="2014-04" db="EMBL/GenBank/DDBJ databases">
        <authorList>
            <consortium name="DOE Joint Genome Institute"/>
            <person name="Kuo A."/>
            <person name="Ruytinx J."/>
            <person name="Rineau F."/>
            <person name="Colpaert J."/>
            <person name="Kohler A."/>
            <person name="Nagy L.G."/>
            <person name="Floudas D."/>
            <person name="Copeland A."/>
            <person name="Barry K.W."/>
            <person name="Cichocki N."/>
            <person name="Veneault-Fourrey C."/>
            <person name="LaButti K."/>
            <person name="Lindquist E.A."/>
            <person name="Lipzen A."/>
            <person name="Lundell T."/>
            <person name="Morin E."/>
            <person name="Murat C."/>
            <person name="Sun H."/>
            <person name="Tunlid A."/>
            <person name="Henrissat B."/>
            <person name="Grigoriev I.V."/>
            <person name="Hibbett D.S."/>
            <person name="Martin F."/>
            <person name="Nordberg H.P."/>
            <person name="Cantor M.N."/>
            <person name="Hua S.X."/>
        </authorList>
    </citation>
    <scope>NUCLEOTIDE SEQUENCE [LARGE SCALE GENOMIC DNA]</scope>
    <source>
        <strain evidence="3 4">UH-Slu-Lm8-n1</strain>
    </source>
</reference>
<evidence type="ECO:0000313" key="4">
    <source>
        <dbReference type="Proteomes" id="UP000054485"/>
    </source>
</evidence>
<proteinExistence type="predicted"/>
<dbReference type="Proteomes" id="UP000054485">
    <property type="component" value="Unassembled WGS sequence"/>
</dbReference>
<dbReference type="Pfam" id="PF18142">
    <property type="entry name" value="SLATT_fungal"/>
    <property type="match status" value="1"/>
</dbReference>
<name>A0A0D0AXJ2_9AGAM</name>
<feature type="compositionally biased region" description="Basic and acidic residues" evidence="1">
    <location>
        <begin position="35"/>
        <end position="44"/>
    </location>
</feature>
<evidence type="ECO:0000256" key="1">
    <source>
        <dbReference type="SAM" id="MobiDB-lite"/>
    </source>
</evidence>
<feature type="region of interest" description="Disordered" evidence="1">
    <location>
        <begin position="1"/>
        <end position="132"/>
    </location>
</feature>
<feature type="compositionally biased region" description="Pro residues" evidence="1">
    <location>
        <begin position="1"/>
        <end position="11"/>
    </location>
</feature>
<dbReference type="InterPro" id="IPR041622">
    <property type="entry name" value="SLATT_fungi"/>
</dbReference>
<dbReference type="NCBIfam" id="NF033635">
    <property type="entry name" value="SLATT_fungal"/>
    <property type="match status" value="1"/>
</dbReference>
<evidence type="ECO:0000313" key="3">
    <source>
        <dbReference type="EMBL" id="KIK39102.1"/>
    </source>
</evidence>
<gene>
    <name evidence="3" type="ORF">CY34DRAFT_808631</name>
</gene>
<sequence length="295" mass="31936">MDPGHNLPPVPIGQSSQSQGQPSQPKVQEPSPFMEPEHVNRGERPQSQSVATETPLEGPGSSEGDRPQSQSMATDKPLLGSSEGHSPARDRGFRYPELEPPQPSPVARNNTRDGHIARGPSRRSVMGHTRSNASGIGWIVPEIEEKPHRRTIGERLAPTIANAERERAQYASKARITGLALNIAIGMQVLLGALTTGISAATSGRQTSIGISILGGLATMVASYLARTRGSNEPELSITRVKDLDQFIRDCLAFKMDSGHEYGTPELDARLDHLRRRFEELLGNADGQRKLSPPV</sequence>
<dbReference type="STRING" id="930992.A0A0D0AXJ2"/>
<reference evidence="4" key="2">
    <citation type="submission" date="2015-01" db="EMBL/GenBank/DDBJ databases">
        <title>Evolutionary Origins and Diversification of the Mycorrhizal Mutualists.</title>
        <authorList>
            <consortium name="DOE Joint Genome Institute"/>
            <consortium name="Mycorrhizal Genomics Consortium"/>
            <person name="Kohler A."/>
            <person name="Kuo A."/>
            <person name="Nagy L.G."/>
            <person name="Floudas D."/>
            <person name="Copeland A."/>
            <person name="Barry K.W."/>
            <person name="Cichocki N."/>
            <person name="Veneault-Fourrey C."/>
            <person name="LaButti K."/>
            <person name="Lindquist E.A."/>
            <person name="Lipzen A."/>
            <person name="Lundell T."/>
            <person name="Morin E."/>
            <person name="Murat C."/>
            <person name="Riley R."/>
            <person name="Ohm R."/>
            <person name="Sun H."/>
            <person name="Tunlid A."/>
            <person name="Henrissat B."/>
            <person name="Grigoriev I.V."/>
            <person name="Hibbett D.S."/>
            <person name="Martin F."/>
        </authorList>
    </citation>
    <scope>NUCLEOTIDE SEQUENCE [LARGE SCALE GENOMIC DNA]</scope>
    <source>
        <strain evidence="4">UH-Slu-Lm8-n1</strain>
    </source>
</reference>
<feature type="domain" description="SMODS and SLOG-associating 2TM effector" evidence="2">
    <location>
        <begin position="163"/>
        <end position="284"/>
    </location>
</feature>